<reference evidence="1 2" key="1">
    <citation type="submission" date="2020-10" db="EMBL/GenBank/DDBJ databases">
        <authorList>
            <person name="Peeters C."/>
        </authorList>
    </citation>
    <scope>NUCLEOTIDE SEQUENCE [LARGE SCALE GENOMIC DNA]</scope>
    <source>
        <strain evidence="1 2">LMG 28140</strain>
    </source>
</reference>
<gene>
    <name evidence="1" type="ORF">LMG28140_06132</name>
</gene>
<evidence type="ECO:0008006" key="3">
    <source>
        <dbReference type="Google" id="ProtNLM"/>
    </source>
</evidence>
<organism evidence="1 2">
    <name type="scientific">Paraburkholderia metrosideri</name>
    <dbReference type="NCBI Taxonomy" id="580937"/>
    <lineage>
        <taxon>Bacteria</taxon>
        <taxon>Pseudomonadati</taxon>
        <taxon>Pseudomonadota</taxon>
        <taxon>Betaproteobacteria</taxon>
        <taxon>Burkholderiales</taxon>
        <taxon>Burkholderiaceae</taxon>
        <taxon>Paraburkholderia</taxon>
    </lineage>
</organism>
<evidence type="ECO:0000313" key="1">
    <source>
        <dbReference type="EMBL" id="CAD6557391.1"/>
    </source>
</evidence>
<comment type="caution">
    <text evidence="1">The sequence shown here is derived from an EMBL/GenBank/DDBJ whole genome shotgun (WGS) entry which is preliminary data.</text>
</comment>
<accession>A0ABN7IG14</accession>
<proteinExistence type="predicted"/>
<dbReference type="EMBL" id="CAJHCP010000018">
    <property type="protein sequence ID" value="CAD6557391.1"/>
    <property type="molecule type" value="Genomic_DNA"/>
</dbReference>
<protein>
    <recommendedName>
        <fullName evidence="3">CO dehydrogenase flavoprotein C-terminal domain-containing protein</fullName>
    </recommendedName>
</protein>
<sequence length="126" mass="13810">MANDEYTLSHQEVVKAILIDQHIHEGLWTLNIDFHVETSHAPRVHDPTLTVAIKGVGIMRAPPTDPFAVDAALINPMPSQLIEEAAQMSAQADSSHQGANGSMQFCRDAYRHIAVQSAIKTRSKIS</sequence>
<evidence type="ECO:0000313" key="2">
    <source>
        <dbReference type="Proteomes" id="UP000598032"/>
    </source>
</evidence>
<dbReference type="Proteomes" id="UP000598032">
    <property type="component" value="Unassembled WGS sequence"/>
</dbReference>
<name>A0ABN7IG14_9BURK</name>
<dbReference type="RefSeq" id="WP_201646020.1">
    <property type="nucleotide sequence ID" value="NZ_CAJHCP010000018.1"/>
</dbReference>
<keyword evidence="2" id="KW-1185">Reference proteome</keyword>